<gene>
    <name evidence="2" type="ORF">FH972_025604</name>
</gene>
<proteinExistence type="predicted"/>
<keyword evidence="3" id="KW-1185">Reference proteome</keyword>
<sequence>MGDSGEGPSGGPAGSVWVHDRWEDAAELQKTFKRMMLDAPKGGQKAAVSKRGDLIALARGHTFSVGQVKDFLPKEVVVSLLRQVPSENIVAERRSSNAAYAASMKAKGKMPGLKHLFAAKKVEVESPLYEASEVRPSMSGIPQNPSMSRNMPPPVVTMSPESYRAHRSLNGIVLEPFEDGDANLPVFVYGINMFPDLLAHNAKIPGRPEDVIEKHMCPASLSNFLCTRVQDTNWPAVIDVSNPRLRLKAEATFKTTLFPGTRECKYMGVKPMYRDNPSSKPEIRPLDPVTEHLSKQGIRDKATGKFVRVDELPTGYKFDATKLLTMDEYLTPPAVRGMLLFGLNDAQRAKLDHFCGVTTRSGSPLTNAMFTKQRAIVDFDVRVTKPPPSPPGGGYVNYSPSPGHGHHRSTSSATLKATPLKEPDKPLDPSPVPKRKEPVPEQPYDPAKVTFPDDVDPHPLDPKKNPWKPIDDMTDDEYDAFTALDRRWRAACIKWKLRPKIAEIRKDEQLDRLRRMDVVMGVMDAHEREVAEAGSAPKDKDAESVRTSFGESSVLGASFGSGLGDSFGSSLQQSTSYASTAADKGKGKEVEKEWEMVPVTMQAIVYVWAGPWAELEHPIEKPWSEDVYY</sequence>
<dbReference type="Gene3D" id="3.10.490.10">
    <property type="entry name" value="Gamma-glutamyl cyclotransferase-like"/>
    <property type="match status" value="1"/>
</dbReference>
<dbReference type="Proteomes" id="UP000327013">
    <property type="component" value="Unassembled WGS sequence"/>
</dbReference>
<name>A0A5N6L1X1_9ROSI</name>
<protein>
    <submittedName>
        <fullName evidence="2">Uncharacterized protein</fullName>
    </submittedName>
</protein>
<feature type="compositionally biased region" description="Basic and acidic residues" evidence="1">
    <location>
        <begin position="455"/>
        <end position="464"/>
    </location>
</feature>
<reference evidence="2 3" key="1">
    <citation type="submission" date="2019-06" db="EMBL/GenBank/DDBJ databases">
        <title>A chromosomal-level reference genome of Carpinus fangiana (Coryloideae, Betulaceae).</title>
        <authorList>
            <person name="Yang X."/>
            <person name="Wang Z."/>
            <person name="Zhang L."/>
            <person name="Hao G."/>
            <person name="Liu J."/>
            <person name="Yang Y."/>
        </authorList>
    </citation>
    <scope>NUCLEOTIDE SEQUENCE [LARGE SCALE GENOMIC DNA]</scope>
    <source>
        <strain evidence="2">Cfa_2016G</strain>
        <tissue evidence="2">Leaf</tissue>
    </source>
</reference>
<organism evidence="2 3">
    <name type="scientific">Carpinus fangiana</name>
    <dbReference type="NCBI Taxonomy" id="176857"/>
    <lineage>
        <taxon>Eukaryota</taxon>
        <taxon>Viridiplantae</taxon>
        <taxon>Streptophyta</taxon>
        <taxon>Embryophyta</taxon>
        <taxon>Tracheophyta</taxon>
        <taxon>Spermatophyta</taxon>
        <taxon>Magnoliopsida</taxon>
        <taxon>eudicotyledons</taxon>
        <taxon>Gunneridae</taxon>
        <taxon>Pentapetalae</taxon>
        <taxon>rosids</taxon>
        <taxon>fabids</taxon>
        <taxon>Fagales</taxon>
        <taxon>Betulaceae</taxon>
        <taxon>Carpinus</taxon>
    </lineage>
</organism>
<comment type="caution">
    <text evidence="2">The sequence shown here is derived from an EMBL/GenBank/DDBJ whole genome shotgun (WGS) entry which is preliminary data.</text>
</comment>
<evidence type="ECO:0000256" key="1">
    <source>
        <dbReference type="SAM" id="MobiDB-lite"/>
    </source>
</evidence>
<feature type="region of interest" description="Disordered" evidence="1">
    <location>
        <begin position="382"/>
        <end position="468"/>
    </location>
</feature>
<accession>A0A5N6L1X1</accession>
<evidence type="ECO:0000313" key="3">
    <source>
        <dbReference type="Proteomes" id="UP000327013"/>
    </source>
</evidence>
<dbReference type="AlphaFoldDB" id="A0A5N6L1X1"/>
<dbReference type="EMBL" id="VIBQ01000059">
    <property type="protein sequence ID" value="KAB8542141.1"/>
    <property type="molecule type" value="Genomic_DNA"/>
</dbReference>
<evidence type="ECO:0000313" key="2">
    <source>
        <dbReference type="EMBL" id="KAB8542141.1"/>
    </source>
</evidence>